<gene>
    <name evidence="3" type="ORF">DEH84_05780</name>
</gene>
<evidence type="ECO:0000313" key="3">
    <source>
        <dbReference type="EMBL" id="AWI52993.1"/>
    </source>
</evidence>
<dbReference type="AlphaFoldDB" id="A0A2U8FPQ9"/>
<dbReference type="InterPro" id="IPR033900">
    <property type="entry name" value="Gram_neg_porin_domain"/>
</dbReference>
<dbReference type="Gene3D" id="2.40.160.10">
    <property type="entry name" value="Porin"/>
    <property type="match status" value="1"/>
</dbReference>
<evidence type="ECO:0000256" key="1">
    <source>
        <dbReference type="SAM" id="SignalP"/>
    </source>
</evidence>
<dbReference type="GO" id="GO:0015288">
    <property type="term" value="F:porin activity"/>
    <property type="evidence" value="ECO:0007669"/>
    <property type="project" value="InterPro"/>
</dbReference>
<dbReference type="Proteomes" id="UP000244892">
    <property type="component" value="Chromosome"/>
</dbReference>
<dbReference type="InterPro" id="IPR023614">
    <property type="entry name" value="Porin_dom_sf"/>
</dbReference>
<evidence type="ECO:0000313" key="4">
    <source>
        <dbReference type="Proteomes" id="UP000244892"/>
    </source>
</evidence>
<keyword evidence="1" id="KW-0732">Signal</keyword>
<reference evidence="3 4" key="1">
    <citation type="submission" date="2018-05" db="EMBL/GenBank/DDBJ databases">
        <title>complete genome sequence of Aquabacterium olei NBRC 110486.</title>
        <authorList>
            <person name="Tang B."/>
            <person name="Chang J."/>
            <person name="Zhang L."/>
            <person name="Yang H."/>
        </authorList>
    </citation>
    <scope>NUCLEOTIDE SEQUENCE [LARGE SCALE GENOMIC DNA]</scope>
    <source>
        <strain evidence="3 4">NBRC 110486</strain>
    </source>
</reference>
<dbReference type="EMBL" id="CP029210">
    <property type="protein sequence ID" value="AWI52993.1"/>
    <property type="molecule type" value="Genomic_DNA"/>
</dbReference>
<feature type="domain" description="Porin" evidence="2">
    <location>
        <begin position="11"/>
        <end position="383"/>
    </location>
</feature>
<keyword evidence="4" id="KW-1185">Reference proteome</keyword>
<dbReference type="OrthoDB" id="8735103at2"/>
<dbReference type="GO" id="GO:0016020">
    <property type="term" value="C:membrane"/>
    <property type="evidence" value="ECO:0007669"/>
    <property type="project" value="InterPro"/>
</dbReference>
<dbReference type="RefSeq" id="WP_109035600.1">
    <property type="nucleotide sequence ID" value="NZ_CP029210.1"/>
</dbReference>
<dbReference type="KEGG" id="aon:DEH84_05780"/>
<accession>A0A2U8FPQ9</accession>
<sequence length="406" mass="42723">MKTAPIKSILALAVAAAAAFPAQAVSFEQNGVTLDINGTVNGFYVNRESKTTEDGVRSTNKTSGISNGLLPGWINFVATGKASGYDVKAHVSFAPGINDSSNIVGLPDEQGGYPYSQIDTRNNYFSFGTPTMGTFKIGRDIGMFGQNVILSDMTLLGVGGTSYAAVPFNTTFGMIGHGYMYTGFQAQISYLSPKVSGFQAGAGLFQPKNYSGNGAKSPGLQAMATYDIPGSLPGQLWTGMIQQKTDCQSKGVPACGGDGYTANGFELGGKVKVSDFEFLAYAFNGKGLGLSTVGAQFLGGRGDDGQKTKSNGYFLQATYKLGDTKFGVNYGQNKDEGSAVNALYADTGALAGTYSERKNQSYTLGVYHSLNKFVTLVGEFNNEKITTNNAGNTKNNTISLGGILFF</sequence>
<proteinExistence type="predicted"/>
<protein>
    <submittedName>
        <fullName evidence="3">Porin</fullName>
    </submittedName>
</protein>
<name>A0A2U8FPQ9_9BURK</name>
<feature type="chain" id="PRO_5016075030" evidence="1">
    <location>
        <begin position="25"/>
        <end position="406"/>
    </location>
</feature>
<organism evidence="3 4">
    <name type="scientific">Aquabacterium olei</name>
    <dbReference type="NCBI Taxonomy" id="1296669"/>
    <lineage>
        <taxon>Bacteria</taxon>
        <taxon>Pseudomonadati</taxon>
        <taxon>Pseudomonadota</taxon>
        <taxon>Betaproteobacteria</taxon>
        <taxon>Burkholderiales</taxon>
        <taxon>Aquabacterium</taxon>
    </lineage>
</organism>
<dbReference type="SUPFAM" id="SSF56935">
    <property type="entry name" value="Porins"/>
    <property type="match status" value="1"/>
</dbReference>
<dbReference type="Pfam" id="PF13609">
    <property type="entry name" value="Porin_4"/>
    <property type="match status" value="1"/>
</dbReference>
<evidence type="ECO:0000259" key="2">
    <source>
        <dbReference type="Pfam" id="PF13609"/>
    </source>
</evidence>
<feature type="signal peptide" evidence="1">
    <location>
        <begin position="1"/>
        <end position="24"/>
    </location>
</feature>